<accession>A0A2A2F3Q3</accession>
<dbReference type="NCBIfam" id="TIGR03302">
    <property type="entry name" value="OM_YfiO"/>
    <property type="match status" value="1"/>
</dbReference>
<evidence type="ECO:0000256" key="4">
    <source>
        <dbReference type="ARBA" id="ARBA00023237"/>
    </source>
</evidence>
<dbReference type="AlphaFoldDB" id="A0A2A2F3Q3"/>
<organism evidence="8 9">
    <name type="scientific">Halovibrio salipaludis</name>
    <dbReference type="NCBI Taxonomy" id="2032626"/>
    <lineage>
        <taxon>Bacteria</taxon>
        <taxon>Pseudomonadati</taxon>
        <taxon>Pseudomonadota</taxon>
        <taxon>Gammaproteobacteria</taxon>
        <taxon>Oceanospirillales</taxon>
        <taxon>Halomonadaceae</taxon>
        <taxon>Halovibrio</taxon>
    </lineage>
</organism>
<dbReference type="CDD" id="cd15830">
    <property type="entry name" value="BamD"/>
    <property type="match status" value="1"/>
</dbReference>
<comment type="caution">
    <text evidence="8">The sequence shown here is derived from an EMBL/GenBank/DDBJ whole genome shotgun (WGS) entry which is preliminary data.</text>
</comment>
<dbReference type="EMBL" id="NSKD01000006">
    <property type="protein sequence ID" value="PAU79588.1"/>
    <property type="molecule type" value="Genomic_DNA"/>
</dbReference>
<gene>
    <name evidence="6" type="primary">bamD</name>
    <name evidence="8" type="ORF">CK501_12305</name>
</gene>
<comment type="subunit">
    <text evidence="6">Part of the Bam complex.</text>
</comment>
<keyword evidence="2 6" id="KW-0472">Membrane</keyword>
<dbReference type="GO" id="GO:1990063">
    <property type="term" value="C:Bam protein complex"/>
    <property type="evidence" value="ECO:0007669"/>
    <property type="project" value="TreeGrafter"/>
</dbReference>
<dbReference type="PANTHER" id="PTHR37423">
    <property type="entry name" value="SOLUBLE LYTIC MUREIN TRANSGLYCOSYLASE-RELATED"/>
    <property type="match status" value="1"/>
</dbReference>
<evidence type="ECO:0000256" key="5">
    <source>
        <dbReference type="ARBA" id="ARBA00023288"/>
    </source>
</evidence>
<dbReference type="OrthoDB" id="9779191at2"/>
<dbReference type="PANTHER" id="PTHR37423:SF1">
    <property type="entry name" value="OUTER MEMBRANE PROTEIN ASSEMBLY FACTOR BAMD"/>
    <property type="match status" value="1"/>
</dbReference>
<evidence type="ECO:0000256" key="1">
    <source>
        <dbReference type="ARBA" id="ARBA00022729"/>
    </source>
</evidence>
<protein>
    <recommendedName>
        <fullName evidence="6">Outer membrane protein assembly factor BamD</fullName>
    </recommendedName>
</protein>
<comment type="function">
    <text evidence="6">Part of the outer membrane protein assembly complex, which is involved in assembly and insertion of beta-barrel proteins into the outer membrane.</text>
</comment>
<sequence>MTRRSLPQSEGSIQRTAGRILAPVLTALLLAGCASTGEETLPEEEYYEQARSSMNAGNFESAQQNLEALETYYPFGRYAEQAQLDLIYARYQNLDLQGARSAADRFLRLNPQSENADYALYMRGIASYYMDLGLAARYFPIEVDARDPGQQLQAFEDFSQLVSRYPESQYTADARQRMIAIRNRMAGQELAAAQYYIKREAYIAALNRARTVVEEYNRTPAVEEALVIMAEMYARLGLKQEREDTARVLAENYPDNPALDDDGRFIRQTFGIRDRSLASVLTFGLMGGPEEEE</sequence>
<dbReference type="PROSITE" id="PS51257">
    <property type="entry name" value="PROKAR_LIPOPROTEIN"/>
    <property type="match status" value="1"/>
</dbReference>
<dbReference type="Gene3D" id="1.25.40.10">
    <property type="entry name" value="Tetratricopeptide repeat domain"/>
    <property type="match status" value="1"/>
</dbReference>
<comment type="subcellular location">
    <subcellularLocation>
        <location evidence="6">Cell outer membrane</location>
        <topology evidence="6">Lipid-anchor</topology>
    </subcellularLocation>
</comment>
<keyword evidence="5 6" id="KW-0449">Lipoprotein</keyword>
<dbReference type="HAMAP" id="MF_00922">
    <property type="entry name" value="OM_assembly_BamD"/>
    <property type="match status" value="1"/>
</dbReference>
<keyword evidence="3 6" id="KW-0564">Palmitate</keyword>
<evidence type="ECO:0000256" key="2">
    <source>
        <dbReference type="ARBA" id="ARBA00023136"/>
    </source>
</evidence>
<dbReference type="GO" id="GO:0043165">
    <property type="term" value="P:Gram-negative-bacterium-type cell outer membrane assembly"/>
    <property type="evidence" value="ECO:0007669"/>
    <property type="project" value="UniProtKB-UniRule"/>
</dbReference>
<keyword evidence="9" id="KW-1185">Reference proteome</keyword>
<dbReference type="Proteomes" id="UP000218896">
    <property type="component" value="Unassembled WGS sequence"/>
</dbReference>
<proteinExistence type="inferred from homology"/>
<feature type="domain" description="Outer membrane lipoprotein BamD-like" evidence="7">
    <location>
        <begin position="42"/>
        <end position="246"/>
    </location>
</feature>
<dbReference type="InterPro" id="IPR039565">
    <property type="entry name" value="BamD-like"/>
</dbReference>
<evidence type="ECO:0000256" key="3">
    <source>
        <dbReference type="ARBA" id="ARBA00023139"/>
    </source>
</evidence>
<keyword evidence="4 6" id="KW-0998">Cell outer membrane</keyword>
<dbReference type="Pfam" id="PF13525">
    <property type="entry name" value="YfiO"/>
    <property type="match status" value="1"/>
</dbReference>
<evidence type="ECO:0000259" key="7">
    <source>
        <dbReference type="Pfam" id="PF13525"/>
    </source>
</evidence>
<evidence type="ECO:0000256" key="6">
    <source>
        <dbReference type="HAMAP-Rule" id="MF_00922"/>
    </source>
</evidence>
<reference evidence="8 9" key="1">
    <citation type="submission" date="2017-08" db="EMBL/GenBank/DDBJ databases">
        <title>Halovibrio sewagensis sp. nov., isolated from wastewater of high salinity.</title>
        <authorList>
            <person name="Dong X."/>
            <person name="Zhang G."/>
        </authorList>
    </citation>
    <scope>NUCLEOTIDE SEQUENCE [LARGE SCALE GENOMIC DNA]</scope>
    <source>
        <strain evidence="8 9">YL5-2</strain>
    </source>
</reference>
<comment type="similarity">
    <text evidence="6">Belongs to the BamD family.</text>
</comment>
<name>A0A2A2F3Q3_9GAMM</name>
<evidence type="ECO:0000313" key="8">
    <source>
        <dbReference type="EMBL" id="PAU79588.1"/>
    </source>
</evidence>
<evidence type="ECO:0000313" key="9">
    <source>
        <dbReference type="Proteomes" id="UP000218896"/>
    </source>
</evidence>
<dbReference type="GO" id="GO:0051205">
    <property type="term" value="P:protein insertion into membrane"/>
    <property type="evidence" value="ECO:0007669"/>
    <property type="project" value="UniProtKB-UniRule"/>
</dbReference>
<dbReference type="InterPro" id="IPR011990">
    <property type="entry name" value="TPR-like_helical_dom_sf"/>
</dbReference>
<dbReference type="InterPro" id="IPR017689">
    <property type="entry name" value="BamD"/>
</dbReference>
<keyword evidence="1 6" id="KW-0732">Signal</keyword>
<dbReference type="RefSeq" id="WP_095618046.1">
    <property type="nucleotide sequence ID" value="NZ_NSKD01000006.1"/>
</dbReference>